<dbReference type="InterPro" id="IPR000873">
    <property type="entry name" value="AMP-dep_synth/lig_dom"/>
</dbReference>
<sequence length="510" mass="55225">MERPALVGDWLGRRAQLAPTAPAIVDLSRPGQPEPRTISYQTLERETNQVARWLQARGVGQGDRVAVLAKNRIEVIQLWFACGKLGAILQALNWRLTAAELAPLLDHAEPRLLCWDSEFAGLVARLRGLSVAAQPEFVALDDTDDLCLSSCRELPDAPLPALALAPSEPWVLCYTGGTTGLPKAAILTHATVTWNAINTTSSWGLSERDVAILNAPLFHTGGLNVFTAPLIHAGGCSILCREFELEQLFDIIESREVSCFFGVPAMFQAMQAHPRWASAPLDRVRTIISGGAPCPKPVFEQFWARGVDFKTGYGLTEAGPNNFWLPRERVRDKPGAVGWPLLHVAIRIVNASGGECGPDEVGELWIRGPHVSPGYFRDPEATAASFVDGWLHTGDLARAQADGCVTIVGRSKDMIISGGENIYPAEVESAIAAHEAVVEVAVIGVPDPRWGEVGRAFVVLADGASLELAELQSFLRERLAKYKLPRSLVILSALPRTGAGKLDKRALERG</sequence>
<dbReference type="Proteomes" id="UP000031599">
    <property type="component" value="Unassembled WGS sequence"/>
</dbReference>
<evidence type="ECO:0000256" key="2">
    <source>
        <dbReference type="ARBA" id="ARBA00022598"/>
    </source>
</evidence>
<feature type="domain" description="AMP-dependent synthetase/ligase" evidence="3">
    <location>
        <begin position="13"/>
        <end position="376"/>
    </location>
</feature>
<dbReference type="InterPro" id="IPR042099">
    <property type="entry name" value="ANL_N_sf"/>
</dbReference>
<dbReference type="RefSeq" id="WP_052558764.1">
    <property type="nucleotide sequence ID" value="NZ_JMCC02000162.1"/>
</dbReference>
<dbReference type="EMBL" id="JMCC02000162">
    <property type="protein sequence ID" value="KIG11953.1"/>
    <property type="molecule type" value="Genomic_DNA"/>
</dbReference>
<comment type="similarity">
    <text evidence="1">Belongs to the ATP-dependent AMP-binding enzyme family.</text>
</comment>
<name>A0A0C1ZM35_9BACT</name>
<dbReference type="Pfam" id="PF00501">
    <property type="entry name" value="AMP-binding"/>
    <property type="match status" value="1"/>
</dbReference>
<organism evidence="5 6">
    <name type="scientific">Enhygromyxa salina</name>
    <dbReference type="NCBI Taxonomy" id="215803"/>
    <lineage>
        <taxon>Bacteria</taxon>
        <taxon>Pseudomonadati</taxon>
        <taxon>Myxococcota</taxon>
        <taxon>Polyangia</taxon>
        <taxon>Nannocystales</taxon>
        <taxon>Nannocystaceae</taxon>
        <taxon>Enhygromyxa</taxon>
    </lineage>
</organism>
<dbReference type="InterPro" id="IPR025110">
    <property type="entry name" value="AMP-bd_C"/>
</dbReference>
<gene>
    <name evidence="5" type="ORF">DB30_02254</name>
</gene>
<dbReference type="InterPro" id="IPR050237">
    <property type="entry name" value="ATP-dep_AMP-bd_enzyme"/>
</dbReference>
<dbReference type="PANTHER" id="PTHR43767:SF1">
    <property type="entry name" value="NONRIBOSOMAL PEPTIDE SYNTHASE PES1 (EUROFUNG)-RELATED"/>
    <property type="match status" value="1"/>
</dbReference>
<dbReference type="AlphaFoldDB" id="A0A0C1ZM35"/>
<reference evidence="5 6" key="1">
    <citation type="submission" date="2014-12" db="EMBL/GenBank/DDBJ databases">
        <title>Genome assembly of Enhygromyxa salina DSM 15201.</title>
        <authorList>
            <person name="Sharma G."/>
            <person name="Subramanian S."/>
        </authorList>
    </citation>
    <scope>NUCLEOTIDE SEQUENCE [LARGE SCALE GENOMIC DNA]</scope>
    <source>
        <strain evidence="5 6">DSM 15201</strain>
    </source>
</reference>
<dbReference type="CDD" id="cd17631">
    <property type="entry name" value="FACL_FadD13-like"/>
    <property type="match status" value="1"/>
</dbReference>
<dbReference type="PROSITE" id="PS00455">
    <property type="entry name" value="AMP_BINDING"/>
    <property type="match status" value="1"/>
</dbReference>
<keyword evidence="2 5" id="KW-0436">Ligase</keyword>
<dbReference type="InterPro" id="IPR045851">
    <property type="entry name" value="AMP-bd_C_sf"/>
</dbReference>
<dbReference type="InterPro" id="IPR020845">
    <property type="entry name" value="AMP-binding_CS"/>
</dbReference>
<comment type="caution">
    <text evidence="5">The sequence shown here is derived from an EMBL/GenBank/DDBJ whole genome shotgun (WGS) entry which is preliminary data.</text>
</comment>
<evidence type="ECO:0000259" key="4">
    <source>
        <dbReference type="Pfam" id="PF13193"/>
    </source>
</evidence>
<dbReference type="PANTHER" id="PTHR43767">
    <property type="entry name" value="LONG-CHAIN-FATTY-ACID--COA LIGASE"/>
    <property type="match status" value="1"/>
</dbReference>
<evidence type="ECO:0000256" key="1">
    <source>
        <dbReference type="ARBA" id="ARBA00006432"/>
    </source>
</evidence>
<evidence type="ECO:0000313" key="5">
    <source>
        <dbReference type="EMBL" id="KIG11953.1"/>
    </source>
</evidence>
<dbReference type="Gene3D" id="3.30.300.30">
    <property type="match status" value="1"/>
</dbReference>
<dbReference type="FunFam" id="3.30.300.30:FF:000008">
    <property type="entry name" value="2,3-dihydroxybenzoate-AMP ligase"/>
    <property type="match status" value="1"/>
</dbReference>
<protein>
    <submittedName>
        <fullName evidence="5">O-succinylbenzoic acid--CoA ligase</fullName>
    </submittedName>
</protein>
<dbReference type="Gene3D" id="3.40.50.12780">
    <property type="entry name" value="N-terminal domain of ligase-like"/>
    <property type="match status" value="1"/>
</dbReference>
<evidence type="ECO:0000259" key="3">
    <source>
        <dbReference type="Pfam" id="PF00501"/>
    </source>
</evidence>
<accession>A0A0C1ZM35</accession>
<evidence type="ECO:0000313" key="6">
    <source>
        <dbReference type="Proteomes" id="UP000031599"/>
    </source>
</evidence>
<dbReference type="SUPFAM" id="SSF56801">
    <property type="entry name" value="Acetyl-CoA synthetase-like"/>
    <property type="match status" value="1"/>
</dbReference>
<dbReference type="GO" id="GO:0016878">
    <property type="term" value="F:acid-thiol ligase activity"/>
    <property type="evidence" value="ECO:0007669"/>
    <property type="project" value="UniProtKB-ARBA"/>
</dbReference>
<proteinExistence type="inferred from homology"/>
<dbReference type="Pfam" id="PF13193">
    <property type="entry name" value="AMP-binding_C"/>
    <property type="match status" value="1"/>
</dbReference>
<feature type="domain" description="AMP-binding enzyme C-terminal" evidence="4">
    <location>
        <begin position="426"/>
        <end position="501"/>
    </location>
</feature>